<feature type="compositionally biased region" description="Polar residues" evidence="1">
    <location>
        <begin position="517"/>
        <end position="526"/>
    </location>
</feature>
<feature type="region of interest" description="Disordered" evidence="1">
    <location>
        <begin position="492"/>
        <end position="631"/>
    </location>
</feature>
<gene>
    <name evidence="2" type="ORF">EUX98_g9163</name>
</gene>
<dbReference type="OrthoDB" id="2758671at2759"/>
<evidence type="ECO:0000313" key="3">
    <source>
        <dbReference type="Proteomes" id="UP000308730"/>
    </source>
</evidence>
<feature type="region of interest" description="Disordered" evidence="1">
    <location>
        <begin position="1"/>
        <end position="61"/>
    </location>
</feature>
<dbReference type="EMBL" id="SGPM01000666">
    <property type="protein sequence ID" value="THH17256.1"/>
    <property type="molecule type" value="Genomic_DNA"/>
</dbReference>
<protein>
    <submittedName>
        <fullName evidence="2">Uncharacterized protein</fullName>
    </submittedName>
</protein>
<reference evidence="2 3" key="1">
    <citation type="submission" date="2019-02" db="EMBL/GenBank/DDBJ databases">
        <title>Genome sequencing of the rare red list fungi Antrodiella citrinella (Flaviporus citrinellus).</title>
        <authorList>
            <person name="Buettner E."/>
            <person name="Kellner H."/>
        </authorList>
    </citation>
    <scope>NUCLEOTIDE SEQUENCE [LARGE SCALE GENOMIC DNA]</scope>
    <source>
        <strain evidence="2 3">DSM 108506</strain>
    </source>
</reference>
<dbReference type="InterPro" id="IPR046521">
    <property type="entry name" value="DUF6698"/>
</dbReference>
<keyword evidence="3" id="KW-1185">Reference proteome</keyword>
<feature type="region of interest" description="Disordered" evidence="1">
    <location>
        <begin position="452"/>
        <end position="478"/>
    </location>
</feature>
<evidence type="ECO:0000313" key="2">
    <source>
        <dbReference type="EMBL" id="THH17256.1"/>
    </source>
</evidence>
<proteinExistence type="predicted"/>
<organism evidence="2 3">
    <name type="scientific">Antrodiella citrinella</name>
    <dbReference type="NCBI Taxonomy" id="2447956"/>
    <lineage>
        <taxon>Eukaryota</taxon>
        <taxon>Fungi</taxon>
        <taxon>Dikarya</taxon>
        <taxon>Basidiomycota</taxon>
        <taxon>Agaricomycotina</taxon>
        <taxon>Agaricomycetes</taxon>
        <taxon>Polyporales</taxon>
        <taxon>Steccherinaceae</taxon>
        <taxon>Antrodiella</taxon>
    </lineage>
</organism>
<dbReference type="Proteomes" id="UP000308730">
    <property type="component" value="Unassembled WGS sequence"/>
</dbReference>
<dbReference type="AlphaFoldDB" id="A0A4S4LXA2"/>
<sequence length="631" mass="69139">MPRNPRPDHPRSPVEDFSAAIRNVSDDDEERPQQPQRGHIRRDRDRAGASDSESDEAGGNVNIASATRQELITICHQHQVDYQHLCAENRDLRKKIADLELAVRDQPVQPRARGARMIVNSAVIAENFSDIDATARRNAVLVCPFARPQTFMMFDNFTVLVSPDDPARFASASMQQACLIAEILDATPSHMRSFLSHEEYWKISAGACNNVRANTLKNVKGNLKLIFPELIQHLYQNSDGTLGRMLTPAERLHNNTLLHLLGYHSEREKPEEKYDQAPPLLYKDGIVSNERFLIVPALPKIILVILYGASILESYKPAGNSFGVKFKITELTPGLIAFSCIFARFIISGDVSLTETGAVTNMQYIKYFYQYRGLLADIWESSDGRYIRDYYEREVFQRVGLQKVSGQTPTGSAGPQAAVSGGIDSIRAQFAANLRITATNSDDLSYMDIPESTRVSSQGHHSGALVASSGHHDDTNLPERERLLGVPSISLRNSPLTIPSHVPSVSSHAQSRVRIPTPSNVPSPTLSHSPSPIPSRASSPVLSRTPSPKPSHAPSPLVSASRGSKGQGGVSARTASSLELHDEDVVGPSNKRNLKEGSAGSGRRNGVQVLGEKPRRSTRKTGGSSKKDSMI</sequence>
<feature type="compositionally biased region" description="Polar residues" evidence="1">
    <location>
        <begin position="492"/>
        <end position="510"/>
    </location>
</feature>
<dbReference type="Pfam" id="PF20414">
    <property type="entry name" value="DUF6698"/>
    <property type="match status" value="1"/>
</dbReference>
<comment type="caution">
    <text evidence="2">The sequence shown here is derived from an EMBL/GenBank/DDBJ whole genome shotgun (WGS) entry which is preliminary data.</text>
</comment>
<evidence type="ECO:0000256" key="1">
    <source>
        <dbReference type="SAM" id="MobiDB-lite"/>
    </source>
</evidence>
<feature type="compositionally biased region" description="Low complexity" evidence="1">
    <location>
        <begin position="527"/>
        <end position="540"/>
    </location>
</feature>
<accession>A0A4S4LXA2</accession>
<name>A0A4S4LXA2_9APHY</name>
<feature type="compositionally biased region" description="Basic and acidic residues" evidence="1">
    <location>
        <begin position="1"/>
        <end position="14"/>
    </location>
</feature>